<sequence>MKSKREGFEIGFNLYDEISNEITVGDREQTTWSSIKHLCSSEVANNILRLIHGKKKSREIDSIVRSLKTHISQSYEFYEIAKSAKAITSPLFYYYSFLNLAKALSNIRYPKFYQNNEYYRHGISWSPSRVYLVNVNTEEISITSRGVWHTLLEFQQDKQVQIRNPTKLKVRDLFSVIPEVAIEYERTFHAQNKLIQIKNIDVLHDVNLQNVWICFSIGKENLKNSNLTRPKFLNLISNSSISFQNVKSEDNDDWIFEQSNPKTIHNNSQKNIYSLLNVEKKALNLFSHPEANRNVYLFSVQKNFPIRLTQLQCRYSILFWLGSLVRYDPYSLDELQDSKYWILIDGFINQSPALLLELFEWEFYKTETYIKTI</sequence>
<organism evidence="1 2">
    <name type="scientific">Splendidivirga corallicola</name>
    <dbReference type="NCBI Taxonomy" id="3051826"/>
    <lineage>
        <taxon>Bacteria</taxon>
        <taxon>Pseudomonadati</taxon>
        <taxon>Bacteroidota</taxon>
        <taxon>Cytophagia</taxon>
        <taxon>Cytophagales</taxon>
        <taxon>Splendidivirgaceae</taxon>
        <taxon>Splendidivirga</taxon>
    </lineage>
</organism>
<dbReference type="RefSeq" id="WP_346753319.1">
    <property type="nucleotide sequence ID" value="NZ_JAUJEA010000007.1"/>
</dbReference>
<dbReference type="InterPro" id="IPR026988">
    <property type="entry name" value="YaaC-like"/>
</dbReference>
<dbReference type="Pfam" id="PF14175">
    <property type="entry name" value="YaaC"/>
    <property type="match status" value="1"/>
</dbReference>
<evidence type="ECO:0000313" key="2">
    <source>
        <dbReference type="Proteomes" id="UP001172082"/>
    </source>
</evidence>
<accession>A0ABT8KSV7</accession>
<reference evidence="1" key="1">
    <citation type="submission" date="2023-06" db="EMBL/GenBank/DDBJ databases">
        <title>Genomic of Parafulvivirga corallium.</title>
        <authorList>
            <person name="Wang G."/>
        </authorList>
    </citation>
    <scope>NUCLEOTIDE SEQUENCE</scope>
    <source>
        <strain evidence="1">BMA10</strain>
    </source>
</reference>
<protein>
    <submittedName>
        <fullName evidence="1">YaaC family protein</fullName>
    </submittedName>
</protein>
<dbReference type="Proteomes" id="UP001172082">
    <property type="component" value="Unassembled WGS sequence"/>
</dbReference>
<evidence type="ECO:0000313" key="1">
    <source>
        <dbReference type="EMBL" id="MDN5203294.1"/>
    </source>
</evidence>
<comment type="caution">
    <text evidence="1">The sequence shown here is derived from an EMBL/GenBank/DDBJ whole genome shotgun (WGS) entry which is preliminary data.</text>
</comment>
<proteinExistence type="predicted"/>
<gene>
    <name evidence="1" type="ORF">QQ008_18035</name>
</gene>
<name>A0ABT8KSV7_9BACT</name>
<dbReference type="EMBL" id="JAUJEA010000007">
    <property type="protein sequence ID" value="MDN5203294.1"/>
    <property type="molecule type" value="Genomic_DNA"/>
</dbReference>
<keyword evidence="2" id="KW-1185">Reference proteome</keyword>